<protein>
    <submittedName>
        <fullName evidence="1">Tannase/feruloyl esterase</fullName>
    </submittedName>
</protein>
<evidence type="ECO:0000313" key="2">
    <source>
        <dbReference type="Proteomes" id="UP001497700"/>
    </source>
</evidence>
<dbReference type="EMBL" id="MU393458">
    <property type="protein sequence ID" value="KAI4866511.1"/>
    <property type="molecule type" value="Genomic_DNA"/>
</dbReference>
<dbReference type="Proteomes" id="UP001497700">
    <property type="component" value="Unassembled WGS sequence"/>
</dbReference>
<sequence length="540" mass="57378">MSLSSLSSSCVPSAFSLGLAGVDTIVIEASVVTNFSFSVPSAVRYIQPSTQLTNATFCNVTVTYTHPGDNDRVGVEVWLPPAQSWNERFQGVGGGGWGAGRFYNSYGMMAGALAEGFATVTTDAGLSDQFSPEPWALLSPGHVNIPLLENFGYRSLNESAVIGKSIVQQFYGRAPSYSYFNGCSQGGRQGLALAQRYPTAYDGIAAGAPALNFPELISSLYWPQLHMNEINYHPYGCELDAIVLAAISQCDVLDGVSDGIISDVDKCFATFDPFGMVGQSTNCSQTGGLLTISAGAASVVKATWAGAMSADGKKLWHGCRPGADLTGALEPSLGHGTAMTNCTGGICTGIPEPLATSWFRLFLVKDPSFNVSSITQSEFEDFLRQGQQEYSSIFSTNNPDLSGFRDAGGKMVTFHGLADQVIPDQGTRDYYNNVAELLPGVHDFYRYFPVPGVGHCFGSRGGAPLSLFSQLRAWVENGTAPESSPFTYTDGSGAATYSRVVCPYPQKAVYHTQCGAPADASCWSCERGQSGVCGKVRVNS</sequence>
<evidence type="ECO:0000313" key="1">
    <source>
        <dbReference type="EMBL" id="KAI4866511.1"/>
    </source>
</evidence>
<accession>A0ACB9Z3Z3</accession>
<name>A0ACB9Z3Z3_9PEZI</name>
<proteinExistence type="predicted"/>
<reference evidence="1 2" key="1">
    <citation type="journal article" date="2022" name="New Phytol.">
        <title>Ecological generalism drives hyperdiversity of secondary metabolite gene clusters in xylarialean endophytes.</title>
        <authorList>
            <person name="Franco M.E.E."/>
            <person name="Wisecaver J.H."/>
            <person name="Arnold A.E."/>
            <person name="Ju Y.M."/>
            <person name="Slot J.C."/>
            <person name="Ahrendt S."/>
            <person name="Moore L.P."/>
            <person name="Eastman K.E."/>
            <person name="Scott K."/>
            <person name="Konkel Z."/>
            <person name="Mondo S.J."/>
            <person name="Kuo A."/>
            <person name="Hayes R.D."/>
            <person name="Haridas S."/>
            <person name="Andreopoulos B."/>
            <person name="Riley R."/>
            <person name="LaButti K."/>
            <person name="Pangilinan J."/>
            <person name="Lipzen A."/>
            <person name="Amirebrahimi M."/>
            <person name="Yan J."/>
            <person name="Adam C."/>
            <person name="Keymanesh K."/>
            <person name="Ng V."/>
            <person name="Louie K."/>
            <person name="Northen T."/>
            <person name="Drula E."/>
            <person name="Henrissat B."/>
            <person name="Hsieh H.M."/>
            <person name="Youens-Clark K."/>
            <person name="Lutzoni F."/>
            <person name="Miadlikowska J."/>
            <person name="Eastwood D.C."/>
            <person name="Hamelin R.C."/>
            <person name="Grigoriev I.V."/>
            <person name="U'Ren J.M."/>
        </authorList>
    </citation>
    <scope>NUCLEOTIDE SEQUENCE [LARGE SCALE GENOMIC DNA]</scope>
    <source>
        <strain evidence="1 2">CBS 119005</strain>
    </source>
</reference>
<comment type="caution">
    <text evidence="1">The sequence shown here is derived from an EMBL/GenBank/DDBJ whole genome shotgun (WGS) entry which is preliminary data.</text>
</comment>
<gene>
    <name evidence="1" type="ORF">F4820DRAFT_250298</name>
</gene>
<keyword evidence="2" id="KW-1185">Reference proteome</keyword>
<organism evidence="1 2">
    <name type="scientific">Hypoxylon rubiginosum</name>
    <dbReference type="NCBI Taxonomy" id="110542"/>
    <lineage>
        <taxon>Eukaryota</taxon>
        <taxon>Fungi</taxon>
        <taxon>Dikarya</taxon>
        <taxon>Ascomycota</taxon>
        <taxon>Pezizomycotina</taxon>
        <taxon>Sordariomycetes</taxon>
        <taxon>Xylariomycetidae</taxon>
        <taxon>Xylariales</taxon>
        <taxon>Hypoxylaceae</taxon>
        <taxon>Hypoxylon</taxon>
    </lineage>
</organism>